<evidence type="ECO:0008006" key="4">
    <source>
        <dbReference type="Google" id="ProtNLM"/>
    </source>
</evidence>
<keyword evidence="1" id="KW-0732">Signal</keyword>
<reference evidence="2 3" key="1">
    <citation type="journal article" date="2015" name="Plant Cell">
        <title>Oil accumulation by the oleaginous diatom Fistulifera solaris as revealed by the genome and transcriptome.</title>
        <authorList>
            <person name="Tanaka T."/>
            <person name="Maeda Y."/>
            <person name="Veluchamy A."/>
            <person name="Tanaka M."/>
            <person name="Abida H."/>
            <person name="Marechal E."/>
            <person name="Bowler C."/>
            <person name="Muto M."/>
            <person name="Sunaga Y."/>
            <person name="Tanaka M."/>
            <person name="Yoshino T."/>
            <person name="Taniguchi T."/>
            <person name="Fukuda Y."/>
            <person name="Nemoto M."/>
            <person name="Matsumoto M."/>
            <person name="Wong P.S."/>
            <person name="Aburatani S."/>
            <person name="Fujibuchi W."/>
        </authorList>
    </citation>
    <scope>NUCLEOTIDE SEQUENCE [LARGE SCALE GENOMIC DNA]</scope>
    <source>
        <strain evidence="2 3">JPCC DA0580</strain>
    </source>
</reference>
<feature type="chain" id="PRO_5012351389" description="Transmembrane protein" evidence="1">
    <location>
        <begin position="22"/>
        <end position="133"/>
    </location>
</feature>
<evidence type="ECO:0000256" key="1">
    <source>
        <dbReference type="SAM" id="SignalP"/>
    </source>
</evidence>
<dbReference type="InParanoid" id="A0A1Z5KQV6"/>
<dbReference type="EMBL" id="BDSP01000278">
    <property type="protein sequence ID" value="GAX28704.1"/>
    <property type="molecule type" value="Genomic_DNA"/>
</dbReference>
<accession>A0A1Z5KQV6</accession>
<gene>
    <name evidence="2" type="ORF">FisN_33Hu019</name>
</gene>
<keyword evidence="3" id="KW-1185">Reference proteome</keyword>
<evidence type="ECO:0000313" key="2">
    <source>
        <dbReference type="EMBL" id="GAX28704.1"/>
    </source>
</evidence>
<proteinExistence type="predicted"/>
<name>A0A1Z5KQV6_FISSO</name>
<organism evidence="2 3">
    <name type="scientific">Fistulifera solaris</name>
    <name type="common">Oleaginous diatom</name>
    <dbReference type="NCBI Taxonomy" id="1519565"/>
    <lineage>
        <taxon>Eukaryota</taxon>
        <taxon>Sar</taxon>
        <taxon>Stramenopiles</taxon>
        <taxon>Ochrophyta</taxon>
        <taxon>Bacillariophyta</taxon>
        <taxon>Bacillariophyceae</taxon>
        <taxon>Bacillariophycidae</taxon>
        <taxon>Naviculales</taxon>
        <taxon>Naviculaceae</taxon>
        <taxon>Fistulifera</taxon>
    </lineage>
</organism>
<sequence length="133" mass="14776">MHRNLLLCLSLFLSTATFVCAFSSFVDVRSKTPKTLLSVSTTTHFLLDHPECLLEAEYCVPAEQQHAKKLSLAQRQSLSPQQVTWMDLPRHSDGTKSLAFDLELQFGRAAMVVAVLLLVTEIMTGQSFALLGH</sequence>
<feature type="signal peptide" evidence="1">
    <location>
        <begin position="1"/>
        <end position="21"/>
    </location>
</feature>
<comment type="caution">
    <text evidence="2">The sequence shown here is derived from an EMBL/GenBank/DDBJ whole genome shotgun (WGS) entry which is preliminary data.</text>
</comment>
<dbReference type="Proteomes" id="UP000198406">
    <property type="component" value="Unassembled WGS sequence"/>
</dbReference>
<protein>
    <recommendedName>
        <fullName evidence="4">Transmembrane protein</fullName>
    </recommendedName>
</protein>
<dbReference type="AlphaFoldDB" id="A0A1Z5KQV6"/>
<evidence type="ECO:0000313" key="3">
    <source>
        <dbReference type="Proteomes" id="UP000198406"/>
    </source>
</evidence>